<dbReference type="Pfam" id="PF02565">
    <property type="entry name" value="RecO_C"/>
    <property type="match status" value="1"/>
</dbReference>
<organism evidence="8 9">
    <name type="scientific">Candidatus Azambacteria bacterium RBG_16_47_10</name>
    <dbReference type="NCBI Taxonomy" id="1797292"/>
    <lineage>
        <taxon>Bacteria</taxon>
        <taxon>Candidatus Azamiibacteriota</taxon>
    </lineage>
</organism>
<dbReference type="SUPFAM" id="SSF57863">
    <property type="entry name" value="ArfGap/RecO-like zinc finger"/>
    <property type="match status" value="1"/>
</dbReference>
<keyword evidence="5" id="KW-0234">DNA repair</keyword>
<sequence length="191" mass="22002">MRSTIALVIKKQNKGEHDQQVTLFTKKYGKSDFMCRGIRKKGAKLAGHLGLLCVSDVGFVLGKRLKVLTSACDREHFPAIKRDLAKFNAAQHIVALVDGYILAEERDEDMFNLIVGALDYLNRKEMEERDLKFFLRYFEFKFLSALGYEPEDKTVVRAFHGERVALSESELDEIEHVFHDHFHNIYPLAHS</sequence>
<evidence type="ECO:0000256" key="2">
    <source>
        <dbReference type="ARBA" id="ARBA00021310"/>
    </source>
</evidence>
<protein>
    <recommendedName>
        <fullName evidence="2">DNA repair protein RecO</fullName>
    </recommendedName>
    <alternativeName>
        <fullName evidence="6">Recombination protein O</fullName>
    </alternativeName>
</protein>
<dbReference type="InterPro" id="IPR037278">
    <property type="entry name" value="ARFGAP/RecO"/>
</dbReference>
<dbReference type="InterPro" id="IPR042242">
    <property type="entry name" value="RecO_C"/>
</dbReference>
<dbReference type="NCBIfam" id="TIGR00613">
    <property type="entry name" value="reco"/>
    <property type="match status" value="1"/>
</dbReference>
<name>A0A1F5AY84_9BACT</name>
<evidence type="ECO:0000256" key="6">
    <source>
        <dbReference type="ARBA" id="ARBA00033409"/>
    </source>
</evidence>
<dbReference type="PANTHER" id="PTHR33991:SF1">
    <property type="entry name" value="DNA REPAIR PROTEIN RECO"/>
    <property type="match status" value="1"/>
</dbReference>
<dbReference type="EMBL" id="MEYI01000043">
    <property type="protein sequence ID" value="OGD23366.1"/>
    <property type="molecule type" value="Genomic_DNA"/>
</dbReference>
<dbReference type="AlphaFoldDB" id="A0A1F5AY84"/>
<proteinExistence type="inferred from homology"/>
<dbReference type="Gene3D" id="1.20.1440.120">
    <property type="entry name" value="Recombination protein O, C-terminal domain"/>
    <property type="match status" value="1"/>
</dbReference>
<evidence type="ECO:0000256" key="3">
    <source>
        <dbReference type="ARBA" id="ARBA00022763"/>
    </source>
</evidence>
<dbReference type="Pfam" id="PF11967">
    <property type="entry name" value="RecO_N"/>
    <property type="match status" value="1"/>
</dbReference>
<gene>
    <name evidence="8" type="ORF">A2Z10_02185</name>
</gene>
<comment type="similarity">
    <text evidence="1">Belongs to the RecO family.</text>
</comment>
<feature type="domain" description="DNA replication/recombination mediator RecO N-terminal" evidence="7">
    <location>
        <begin position="3"/>
        <end position="71"/>
    </location>
</feature>
<dbReference type="Gene3D" id="2.40.50.140">
    <property type="entry name" value="Nucleic acid-binding proteins"/>
    <property type="match status" value="1"/>
</dbReference>
<dbReference type="SUPFAM" id="SSF50249">
    <property type="entry name" value="Nucleic acid-binding proteins"/>
    <property type="match status" value="1"/>
</dbReference>
<dbReference type="InterPro" id="IPR022572">
    <property type="entry name" value="DNA_rep/recomb_RecO_N"/>
</dbReference>
<evidence type="ECO:0000256" key="1">
    <source>
        <dbReference type="ARBA" id="ARBA00007452"/>
    </source>
</evidence>
<comment type="caution">
    <text evidence="8">The sequence shown here is derived from an EMBL/GenBank/DDBJ whole genome shotgun (WGS) entry which is preliminary data.</text>
</comment>
<dbReference type="GO" id="GO:0043590">
    <property type="term" value="C:bacterial nucleoid"/>
    <property type="evidence" value="ECO:0007669"/>
    <property type="project" value="TreeGrafter"/>
</dbReference>
<evidence type="ECO:0000313" key="9">
    <source>
        <dbReference type="Proteomes" id="UP000176639"/>
    </source>
</evidence>
<dbReference type="GO" id="GO:0006302">
    <property type="term" value="P:double-strand break repair"/>
    <property type="evidence" value="ECO:0007669"/>
    <property type="project" value="TreeGrafter"/>
</dbReference>
<dbReference type="InterPro" id="IPR003717">
    <property type="entry name" value="RecO"/>
</dbReference>
<dbReference type="InterPro" id="IPR012340">
    <property type="entry name" value="NA-bd_OB-fold"/>
</dbReference>
<keyword evidence="3" id="KW-0227">DNA damage</keyword>
<accession>A0A1F5AY84</accession>
<keyword evidence="4" id="KW-0233">DNA recombination</keyword>
<evidence type="ECO:0000259" key="7">
    <source>
        <dbReference type="Pfam" id="PF11967"/>
    </source>
</evidence>
<evidence type="ECO:0000256" key="4">
    <source>
        <dbReference type="ARBA" id="ARBA00023172"/>
    </source>
</evidence>
<dbReference type="PANTHER" id="PTHR33991">
    <property type="entry name" value="DNA REPAIR PROTEIN RECO"/>
    <property type="match status" value="1"/>
</dbReference>
<reference evidence="8 9" key="1">
    <citation type="journal article" date="2016" name="Nat. Commun.">
        <title>Thousands of microbial genomes shed light on interconnected biogeochemical processes in an aquifer system.</title>
        <authorList>
            <person name="Anantharaman K."/>
            <person name="Brown C.T."/>
            <person name="Hug L.A."/>
            <person name="Sharon I."/>
            <person name="Castelle C.J."/>
            <person name="Probst A.J."/>
            <person name="Thomas B.C."/>
            <person name="Singh A."/>
            <person name="Wilkins M.J."/>
            <person name="Karaoz U."/>
            <person name="Brodie E.L."/>
            <person name="Williams K.H."/>
            <person name="Hubbard S.S."/>
            <person name="Banfield J.F."/>
        </authorList>
    </citation>
    <scope>NUCLEOTIDE SEQUENCE [LARGE SCALE GENOMIC DNA]</scope>
</reference>
<evidence type="ECO:0000256" key="5">
    <source>
        <dbReference type="ARBA" id="ARBA00023204"/>
    </source>
</evidence>
<dbReference type="GO" id="GO:0006310">
    <property type="term" value="P:DNA recombination"/>
    <property type="evidence" value="ECO:0007669"/>
    <property type="project" value="UniProtKB-KW"/>
</dbReference>
<evidence type="ECO:0000313" key="8">
    <source>
        <dbReference type="EMBL" id="OGD23366.1"/>
    </source>
</evidence>
<dbReference type="Proteomes" id="UP000176639">
    <property type="component" value="Unassembled WGS sequence"/>
</dbReference>